<keyword evidence="4" id="KW-0472">Membrane</keyword>
<evidence type="ECO:0000256" key="1">
    <source>
        <dbReference type="ARBA" id="ARBA00004167"/>
    </source>
</evidence>
<proteinExistence type="predicted"/>
<keyword evidence="2" id="KW-0812">Transmembrane</keyword>
<reference evidence="6" key="1">
    <citation type="submission" date="2023-10" db="EMBL/GenBank/DDBJ databases">
        <title>Genome assemblies of two species of porcelain crab, Petrolisthes cinctipes and Petrolisthes manimaculis (Anomura: Porcellanidae).</title>
        <authorList>
            <person name="Angst P."/>
        </authorList>
    </citation>
    <scope>NUCLEOTIDE SEQUENCE</scope>
    <source>
        <strain evidence="6">PB745_01</strain>
        <tissue evidence="6">Gill</tissue>
    </source>
</reference>
<keyword evidence="3" id="KW-1133">Transmembrane helix</keyword>
<comment type="caution">
    <text evidence="6">The sequence shown here is derived from an EMBL/GenBank/DDBJ whole genome shotgun (WGS) entry which is preliminary data.</text>
</comment>
<keyword evidence="7" id="KW-1185">Reference proteome</keyword>
<evidence type="ECO:0000313" key="7">
    <source>
        <dbReference type="Proteomes" id="UP001286313"/>
    </source>
</evidence>
<sequence length="83" mass="9323">MVGQHRGLVMKKIPRASHVGDFLHKGFVLTCVGVTLYGFANVGSRIYNYYSVVKPQKQAEEDRQQRLTDGDTEMKDIALPLKA</sequence>
<protein>
    <submittedName>
        <fullName evidence="6">Uncharacterized protein</fullName>
    </submittedName>
</protein>
<name>A0AAE1F4C0_PETCI</name>
<organism evidence="6 7">
    <name type="scientific">Petrolisthes cinctipes</name>
    <name type="common">Flat porcelain crab</name>
    <dbReference type="NCBI Taxonomy" id="88211"/>
    <lineage>
        <taxon>Eukaryota</taxon>
        <taxon>Metazoa</taxon>
        <taxon>Ecdysozoa</taxon>
        <taxon>Arthropoda</taxon>
        <taxon>Crustacea</taxon>
        <taxon>Multicrustacea</taxon>
        <taxon>Malacostraca</taxon>
        <taxon>Eumalacostraca</taxon>
        <taxon>Eucarida</taxon>
        <taxon>Decapoda</taxon>
        <taxon>Pleocyemata</taxon>
        <taxon>Anomura</taxon>
        <taxon>Galatheoidea</taxon>
        <taxon>Porcellanidae</taxon>
        <taxon>Petrolisthes</taxon>
    </lineage>
</organism>
<gene>
    <name evidence="6" type="ORF">Pcinc_027844</name>
</gene>
<evidence type="ECO:0000256" key="5">
    <source>
        <dbReference type="SAM" id="MobiDB-lite"/>
    </source>
</evidence>
<evidence type="ECO:0000313" key="6">
    <source>
        <dbReference type="EMBL" id="KAK3866642.1"/>
    </source>
</evidence>
<comment type="subcellular location">
    <subcellularLocation>
        <location evidence="1">Membrane</location>
        <topology evidence="1">Single-pass membrane protein</topology>
    </subcellularLocation>
</comment>
<dbReference type="InterPro" id="IPR029208">
    <property type="entry name" value="COX14"/>
</dbReference>
<dbReference type="Pfam" id="PF14880">
    <property type="entry name" value="COX14"/>
    <property type="match status" value="1"/>
</dbReference>
<feature type="region of interest" description="Disordered" evidence="5">
    <location>
        <begin position="57"/>
        <end position="83"/>
    </location>
</feature>
<dbReference type="EMBL" id="JAWQEG010003362">
    <property type="protein sequence ID" value="KAK3866642.1"/>
    <property type="molecule type" value="Genomic_DNA"/>
</dbReference>
<dbReference type="GO" id="GO:0016020">
    <property type="term" value="C:membrane"/>
    <property type="evidence" value="ECO:0007669"/>
    <property type="project" value="UniProtKB-SubCell"/>
</dbReference>
<dbReference type="AlphaFoldDB" id="A0AAE1F4C0"/>
<accession>A0AAE1F4C0</accession>
<feature type="compositionally biased region" description="Basic and acidic residues" evidence="5">
    <location>
        <begin position="57"/>
        <end position="76"/>
    </location>
</feature>
<dbReference type="Proteomes" id="UP001286313">
    <property type="component" value="Unassembled WGS sequence"/>
</dbReference>
<evidence type="ECO:0000256" key="3">
    <source>
        <dbReference type="ARBA" id="ARBA00022989"/>
    </source>
</evidence>
<evidence type="ECO:0000256" key="4">
    <source>
        <dbReference type="ARBA" id="ARBA00023136"/>
    </source>
</evidence>
<evidence type="ECO:0000256" key="2">
    <source>
        <dbReference type="ARBA" id="ARBA00022692"/>
    </source>
</evidence>